<dbReference type="Proteomes" id="UP000193642">
    <property type="component" value="Unassembled WGS sequence"/>
</dbReference>
<keyword evidence="2" id="KW-0274">FAD</keyword>
<dbReference type="Pfam" id="PF01494">
    <property type="entry name" value="FAD_binding_3"/>
    <property type="match status" value="1"/>
</dbReference>
<organism evidence="6 7">
    <name type="scientific">Rhizoclosmatium globosum</name>
    <dbReference type="NCBI Taxonomy" id="329046"/>
    <lineage>
        <taxon>Eukaryota</taxon>
        <taxon>Fungi</taxon>
        <taxon>Fungi incertae sedis</taxon>
        <taxon>Chytridiomycota</taxon>
        <taxon>Chytridiomycota incertae sedis</taxon>
        <taxon>Chytridiomycetes</taxon>
        <taxon>Chytridiales</taxon>
        <taxon>Chytriomycetaceae</taxon>
        <taxon>Rhizoclosmatium</taxon>
    </lineage>
</organism>
<dbReference type="GO" id="GO:0016491">
    <property type="term" value="F:oxidoreductase activity"/>
    <property type="evidence" value="ECO:0007669"/>
    <property type="project" value="UniProtKB-KW"/>
</dbReference>
<evidence type="ECO:0000256" key="2">
    <source>
        <dbReference type="ARBA" id="ARBA00022827"/>
    </source>
</evidence>
<dbReference type="InterPro" id="IPR002938">
    <property type="entry name" value="FAD-bd"/>
</dbReference>
<dbReference type="PRINTS" id="PR00420">
    <property type="entry name" value="RNGMNOXGNASE"/>
</dbReference>
<proteinExistence type="predicted"/>
<evidence type="ECO:0000259" key="5">
    <source>
        <dbReference type="Pfam" id="PF01494"/>
    </source>
</evidence>
<keyword evidence="4" id="KW-0732">Signal</keyword>
<evidence type="ECO:0000313" key="7">
    <source>
        <dbReference type="Proteomes" id="UP000193642"/>
    </source>
</evidence>
<protein>
    <submittedName>
        <fullName evidence="6">FAD/NAD(P)-binding domain-containing protein</fullName>
    </submittedName>
</protein>
<dbReference type="AlphaFoldDB" id="A0A1Y2BU17"/>
<feature type="chain" id="PRO_5012598550" evidence="4">
    <location>
        <begin position="18"/>
        <end position="424"/>
    </location>
</feature>
<dbReference type="EMBL" id="MCGO01000045">
    <property type="protein sequence ID" value="ORY38252.1"/>
    <property type="molecule type" value="Genomic_DNA"/>
</dbReference>
<name>A0A1Y2BU17_9FUNG</name>
<keyword evidence="3" id="KW-0560">Oxidoreductase</keyword>
<feature type="signal peptide" evidence="4">
    <location>
        <begin position="1"/>
        <end position="17"/>
    </location>
</feature>
<dbReference type="GO" id="GO:0071949">
    <property type="term" value="F:FAD binding"/>
    <property type="evidence" value="ECO:0007669"/>
    <property type="project" value="InterPro"/>
</dbReference>
<feature type="domain" description="FAD-binding" evidence="5">
    <location>
        <begin position="3"/>
        <end position="361"/>
    </location>
</feature>
<dbReference type="InterPro" id="IPR036188">
    <property type="entry name" value="FAD/NAD-bd_sf"/>
</dbReference>
<reference evidence="6 7" key="1">
    <citation type="submission" date="2016-07" db="EMBL/GenBank/DDBJ databases">
        <title>Pervasive Adenine N6-methylation of Active Genes in Fungi.</title>
        <authorList>
            <consortium name="DOE Joint Genome Institute"/>
            <person name="Mondo S.J."/>
            <person name="Dannebaum R.O."/>
            <person name="Kuo R.C."/>
            <person name="Labutti K."/>
            <person name="Haridas S."/>
            <person name="Kuo A."/>
            <person name="Salamov A."/>
            <person name="Ahrendt S.R."/>
            <person name="Lipzen A."/>
            <person name="Sullivan W."/>
            <person name="Andreopoulos W.B."/>
            <person name="Clum A."/>
            <person name="Lindquist E."/>
            <person name="Daum C."/>
            <person name="Ramamoorthy G.K."/>
            <person name="Gryganskyi A."/>
            <person name="Culley D."/>
            <person name="Magnuson J.K."/>
            <person name="James T.Y."/>
            <person name="O'Malley M.A."/>
            <person name="Stajich J.E."/>
            <person name="Spatafora J.W."/>
            <person name="Visel A."/>
            <person name="Grigoriev I.V."/>
        </authorList>
    </citation>
    <scope>NUCLEOTIDE SEQUENCE [LARGE SCALE GENOMIC DNA]</scope>
    <source>
        <strain evidence="6 7">JEL800</strain>
    </source>
</reference>
<evidence type="ECO:0000256" key="3">
    <source>
        <dbReference type="ARBA" id="ARBA00023002"/>
    </source>
</evidence>
<dbReference type="GO" id="GO:0044550">
    <property type="term" value="P:secondary metabolite biosynthetic process"/>
    <property type="evidence" value="ECO:0007669"/>
    <property type="project" value="TreeGrafter"/>
</dbReference>
<gene>
    <name evidence="6" type="ORF">BCR33DRAFT_720945</name>
</gene>
<evidence type="ECO:0000256" key="1">
    <source>
        <dbReference type="ARBA" id="ARBA00022630"/>
    </source>
</evidence>
<dbReference type="PANTHER" id="PTHR46720">
    <property type="entry name" value="HYDROXYLASE, PUTATIVE (AFU_ORTHOLOGUE AFUA_3G01460)-RELATED"/>
    <property type="match status" value="1"/>
</dbReference>
<evidence type="ECO:0000313" key="6">
    <source>
        <dbReference type="EMBL" id="ORY38252.1"/>
    </source>
</evidence>
<accession>A0A1Y2BU17</accession>
<dbReference type="OrthoDB" id="47494at2759"/>
<comment type="caution">
    <text evidence="6">The sequence shown here is derived from an EMBL/GenBank/DDBJ whole genome shotgun (WGS) entry which is preliminary data.</text>
</comment>
<evidence type="ECO:0000256" key="4">
    <source>
        <dbReference type="SAM" id="SignalP"/>
    </source>
</evidence>
<dbReference type="SUPFAM" id="SSF51905">
    <property type="entry name" value="FAD/NAD(P)-binding domain"/>
    <property type="match status" value="1"/>
</dbReference>
<dbReference type="STRING" id="329046.A0A1Y2BU17"/>
<dbReference type="InterPro" id="IPR051104">
    <property type="entry name" value="FAD_monoxygenase"/>
</dbReference>
<keyword evidence="1" id="KW-0285">Flavoprotein</keyword>
<dbReference type="Gene3D" id="3.50.50.60">
    <property type="entry name" value="FAD/NAD(P)-binding domain"/>
    <property type="match status" value="1"/>
</dbReference>
<dbReference type="PANTHER" id="PTHR46720:SF3">
    <property type="entry name" value="FAD-BINDING DOMAIN-CONTAINING PROTEIN-RELATED"/>
    <property type="match status" value="1"/>
</dbReference>
<keyword evidence="7" id="KW-1185">Reference proteome</keyword>
<sequence>MPRVVIIGSGLVGAATALALHRVGIESTLYDQVDPVEVVMKGEVIEFGETGGSVMIQDGGLRVSKCIANGAIVRCISWSKIDGSYPIVSDSRISAKSANDSELELHPPLQILRSTLHSILIKACHKAGIKTLIDKKLVDIKQDEMTVTASFADGSTATGDLLIGADGIHSATRRKAFGDELKAKFAGSTGHVGVTNIKEHGIVLKEAEECAFYTDRENKRTVSVFKVSQDIVAVNVSTFGDTEDYDTSAFYRPSTDLPKDASQLADLLTTWGAPQHVANMVRHSFRLSTYSVYDLPNLENYHKGRVILIGDAAHGMVPNAGIGLLTGLEDVGTLLALFKHFKQEDWNTAFRLYSKSRVARGVAASEQSRSMREKGLAVSPIFGGSLNHFIFRLVIAASNAGFFTLYQVFDCEAEVAKLIQEERE</sequence>